<accession>A0A4P6DXE3</accession>
<comment type="function">
    <text evidence="1 6">Required for the transposition of the insertion element.</text>
</comment>
<proteinExistence type="inferred from homology"/>
<evidence type="ECO:0000256" key="2">
    <source>
        <dbReference type="ARBA" id="ARBA00010961"/>
    </source>
</evidence>
<dbReference type="EMBL" id="CP035464">
    <property type="protein sequence ID" value="QAY33065.1"/>
    <property type="molecule type" value="Genomic_DNA"/>
</dbReference>
<keyword evidence="3 6" id="KW-0815">Transposition</keyword>
<dbReference type="InterPro" id="IPR048004">
    <property type="entry name" value="IS1249_transpos"/>
</dbReference>
<dbReference type="GO" id="GO:0006313">
    <property type="term" value="P:DNA transposition"/>
    <property type="evidence" value="ECO:0007669"/>
    <property type="project" value="UniProtKB-UniRule"/>
</dbReference>
<evidence type="ECO:0000313" key="8">
    <source>
        <dbReference type="EMBL" id="QAY33450.1"/>
    </source>
</evidence>
<evidence type="ECO:0000256" key="1">
    <source>
        <dbReference type="ARBA" id="ARBA00002190"/>
    </source>
</evidence>
<keyword evidence="5 6" id="KW-0233">DNA recombination</keyword>
<sequence length="379" mass="43100">MNAPLCPVCHGPMKKNGSTSSGRTRWRCKDRSCGASRTRSYDRRAADLGSSLAWLLSKDTQEERPVPARTLRRRNELMWGLWPPVPLADQVHDVVHLDGIHLHRQAVVLIAIAGGHVIGWYVARRETGAAWSCLMSRIAPPLAVVCDGGGGLLKALRDRWPDTAVQRCLFHVCMNITELTGVRPRLEAGKRLRRVAVALSRVHDADSAAAWMASYNQWERDFAGFLGEKSEYRDGTVADQHARLVKARRMIRRRIKEGHLFTFLRPPEGCSTPIPPTNNLIESWNAGIRDMLRRHRGLGLLRRIKAICWWCHSRTEHPETAAWLVRNAITDQRIEELYRHAWESSPQGAWETYGIPARYGTGIDWNEFHTTTRYPNTTD</sequence>
<comment type="similarity">
    <text evidence="2 6">Belongs to the transposase mutator family.</text>
</comment>
<dbReference type="RefSeq" id="WP_129237519.1">
    <property type="nucleotide sequence ID" value="NZ_CP035464.1"/>
</dbReference>
<dbReference type="EMBL" id="CP035464">
    <property type="protein sequence ID" value="QAY33450.1"/>
    <property type="molecule type" value="Genomic_DNA"/>
</dbReference>
<organism evidence="8 9">
    <name type="scientific">Bifidobacterium pullorum subsp. gallinarum</name>
    <dbReference type="NCBI Taxonomy" id="78344"/>
    <lineage>
        <taxon>Bacteria</taxon>
        <taxon>Bacillati</taxon>
        <taxon>Actinomycetota</taxon>
        <taxon>Actinomycetes</taxon>
        <taxon>Bifidobacteriales</taxon>
        <taxon>Bifidobacteriaceae</taxon>
        <taxon>Bifidobacterium</taxon>
    </lineage>
</organism>
<evidence type="ECO:0000256" key="5">
    <source>
        <dbReference type="ARBA" id="ARBA00023172"/>
    </source>
</evidence>
<reference evidence="8 9" key="1">
    <citation type="submission" date="2019-01" db="EMBL/GenBank/DDBJ databases">
        <title>Complete genome sequence of Bifidobacterium gallinarum CACC 514.</title>
        <authorList>
            <person name="Jung M."/>
        </authorList>
    </citation>
    <scope>NUCLEOTIDE SEQUENCE [LARGE SCALE GENOMIC DNA]</scope>
    <source>
        <strain evidence="8 9">CACC 514</strain>
    </source>
</reference>
<evidence type="ECO:0000313" key="9">
    <source>
        <dbReference type="Proteomes" id="UP000293589"/>
    </source>
</evidence>
<keyword evidence="4 6" id="KW-0238">DNA-binding</keyword>
<dbReference type="Pfam" id="PF00872">
    <property type="entry name" value="Transposase_mut"/>
    <property type="match status" value="1"/>
</dbReference>
<evidence type="ECO:0000256" key="4">
    <source>
        <dbReference type="ARBA" id="ARBA00023125"/>
    </source>
</evidence>
<dbReference type="NCBIfam" id="NF033544">
    <property type="entry name" value="transpos_IS1249"/>
    <property type="match status" value="1"/>
</dbReference>
<dbReference type="Proteomes" id="UP000293589">
    <property type="component" value="Chromosome"/>
</dbReference>
<dbReference type="GO" id="GO:0003677">
    <property type="term" value="F:DNA binding"/>
    <property type="evidence" value="ECO:0007669"/>
    <property type="project" value="UniProtKB-UniRule"/>
</dbReference>
<dbReference type="PANTHER" id="PTHR33217">
    <property type="entry name" value="TRANSPOSASE FOR INSERTION SEQUENCE ELEMENT IS1081"/>
    <property type="match status" value="1"/>
</dbReference>
<dbReference type="PANTHER" id="PTHR33217:SF7">
    <property type="entry name" value="TRANSPOSASE FOR INSERTION SEQUENCE ELEMENT IS1081"/>
    <property type="match status" value="1"/>
</dbReference>
<evidence type="ECO:0000256" key="3">
    <source>
        <dbReference type="ARBA" id="ARBA00022578"/>
    </source>
</evidence>
<dbReference type="InterPro" id="IPR001207">
    <property type="entry name" value="Transposase_mutator"/>
</dbReference>
<dbReference type="GO" id="GO:0004803">
    <property type="term" value="F:transposase activity"/>
    <property type="evidence" value="ECO:0007669"/>
    <property type="project" value="UniProtKB-UniRule"/>
</dbReference>
<protein>
    <recommendedName>
        <fullName evidence="6">Mutator family transposase</fullName>
    </recommendedName>
</protein>
<keyword evidence="6" id="KW-0814">Transposable element</keyword>
<dbReference type="KEGG" id="bgx:ESN35_08575"/>
<gene>
    <name evidence="7" type="ORF">ESN35_06345</name>
    <name evidence="8" type="ORF">ESN35_08575</name>
</gene>
<dbReference type="KEGG" id="bgx:ESN35_06345"/>
<evidence type="ECO:0000256" key="6">
    <source>
        <dbReference type="RuleBase" id="RU365089"/>
    </source>
</evidence>
<evidence type="ECO:0000313" key="7">
    <source>
        <dbReference type="EMBL" id="QAY33065.1"/>
    </source>
</evidence>
<name>A0A4P6DXE3_9BIFI</name>
<dbReference type="AlphaFoldDB" id="A0A4P6DXE3"/>